<sequence length="681" mass="77492">MEKDCAEQVVCESEVPGKFHRIVKLPEIVDKARRTPSEEIEQDQSLGCADKRMELSCESQHVGIEGDILVENNDSKEQANLSYSTLTTSDPSNRCVQNQLESYTEIVTPRLGDLVSREVEQQLAPHEQQLERSSRYSLRTSAFRDLLKRKADQISKDRNRQQFCSIQHQQGLSCGSISETDRQDTGNSRRSEPVTSCISHPRQAKRDPGFAIQLGNFRRLLNSSRYPNGSSIRTPSPSIDRHVCKQNEQQVQEIHDTCTGQLGNETGLFITPVVGRGTLSTPTNPNDTSNTQQSEIGSSSSCDSGSKLAISTLVAQPNRASSEVCECGKKRGRFEARRTDAKSEKTPSTGRNTCSAARGEKGEQLFKWILSRRQFISEATDKVIEGWHSIWRRHRQRIGEFEEFWMKQGKSWEDLMTVKDPEVVISNFLAQQDRSKSSDANTNACRTAIGMLFRIQGFQEKEINGFALKQMMKKHQYATRKKRKEEPIYKLDILLRYIQSKFEYIEQLSEQEHMGCVISSIMAFATLRLTEIHRASATRNEDDSWQLDTTVQKGDDYDLTVTFRPVSNRQICPTAWLTSMFARMSTDDQTKPLWWRESRKKIASYEYLSKAVHMVMKGAGVQDKNSVTSIRKSSITKSIDQGASQQELDRASRQKEGAGTMAVHYDMNLNDKLRERLTNFE</sequence>
<evidence type="ECO:0000313" key="2">
    <source>
        <dbReference type="EMBL" id="KAA6386755.1"/>
    </source>
</evidence>
<feature type="compositionally biased region" description="Basic and acidic residues" evidence="1">
    <location>
        <begin position="179"/>
        <end position="192"/>
    </location>
</feature>
<feature type="region of interest" description="Disordered" evidence="1">
    <location>
        <begin position="626"/>
        <end position="661"/>
    </location>
</feature>
<accession>A0A5J4VW11</accession>
<feature type="compositionally biased region" description="Low complexity" evidence="1">
    <location>
        <begin position="626"/>
        <end position="639"/>
    </location>
</feature>
<protein>
    <recommendedName>
        <fullName evidence="4">Tyr recombinase domain-containing protein</fullName>
    </recommendedName>
</protein>
<feature type="compositionally biased region" description="Low complexity" evidence="1">
    <location>
        <begin position="278"/>
        <end position="303"/>
    </location>
</feature>
<dbReference type="Proteomes" id="UP000324800">
    <property type="component" value="Unassembled WGS sequence"/>
</dbReference>
<feature type="compositionally biased region" description="Basic and acidic residues" evidence="1">
    <location>
        <begin position="647"/>
        <end position="656"/>
    </location>
</feature>
<proteinExistence type="predicted"/>
<reference evidence="2 3" key="1">
    <citation type="submission" date="2019-03" db="EMBL/GenBank/DDBJ databases">
        <title>Single cell metagenomics reveals metabolic interactions within the superorganism composed of flagellate Streblomastix strix and complex community of Bacteroidetes bacteria on its surface.</title>
        <authorList>
            <person name="Treitli S.C."/>
            <person name="Kolisko M."/>
            <person name="Husnik F."/>
            <person name="Keeling P."/>
            <person name="Hampl V."/>
        </authorList>
    </citation>
    <scope>NUCLEOTIDE SEQUENCE [LARGE SCALE GENOMIC DNA]</scope>
    <source>
        <strain evidence="2">ST1C</strain>
    </source>
</reference>
<feature type="region of interest" description="Disordered" evidence="1">
    <location>
        <begin position="175"/>
        <end position="203"/>
    </location>
</feature>
<gene>
    <name evidence="2" type="ORF">EZS28_017715</name>
</gene>
<evidence type="ECO:0000313" key="3">
    <source>
        <dbReference type="Proteomes" id="UP000324800"/>
    </source>
</evidence>
<feature type="compositionally biased region" description="Polar residues" evidence="1">
    <location>
        <begin position="346"/>
        <end position="355"/>
    </location>
</feature>
<evidence type="ECO:0008006" key="4">
    <source>
        <dbReference type="Google" id="ProtNLM"/>
    </source>
</evidence>
<dbReference type="AlphaFoldDB" id="A0A5J4VW11"/>
<feature type="region of interest" description="Disordered" evidence="1">
    <location>
        <begin position="335"/>
        <end position="356"/>
    </location>
</feature>
<feature type="compositionally biased region" description="Basic and acidic residues" evidence="1">
    <location>
        <begin position="335"/>
        <end position="345"/>
    </location>
</feature>
<comment type="caution">
    <text evidence="2">The sequence shown here is derived from an EMBL/GenBank/DDBJ whole genome shotgun (WGS) entry which is preliminary data.</text>
</comment>
<name>A0A5J4VW11_9EUKA</name>
<feature type="region of interest" description="Disordered" evidence="1">
    <location>
        <begin position="275"/>
        <end position="303"/>
    </location>
</feature>
<dbReference type="EMBL" id="SNRW01004664">
    <property type="protein sequence ID" value="KAA6386755.1"/>
    <property type="molecule type" value="Genomic_DNA"/>
</dbReference>
<evidence type="ECO:0000256" key="1">
    <source>
        <dbReference type="SAM" id="MobiDB-lite"/>
    </source>
</evidence>
<organism evidence="2 3">
    <name type="scientific">Streblomastix strix</name>
    <dbReference type="NCBI Taxonomy" id="222440"/>
    <lineage>
        <taxon>Eukaryota</taxon>
        <taxon>Metamonada</taxon>
        <taxon>Preaxostyla</taxon>
        <taxon>Oxymonadida</taxon>
        <taxon>Streblomastigidae</taxon>
        <taxon>Streblomastix</taxon>
    </lineage>
</organism>